<dbReference type="EMBL" id="BSYO01000009">
    <property type="protein sequence ID" value="GMH10066.1"/>
    <property type="molecule type" value="Genomic_DNA"/>
</dbReference>
<dbReference type="Proteomes" id="UP001279734">
    <property type="component" value="Unassembled WGS sequence"/>
</dbReference>
<evidence type="ECO:0000313" key="3">
    <source>
        <dbReference type="Proteomes" id="UP001279734"/>
    </source>
</evidence>
<accession>A0AAD3XMS2</accession>
<sequence>MAPETPYISPRRQILPPLSSLFVLSLPRFAAATAAALASAAAESRRNCLLPPYSSSQFQNAGCGWESRQRDTEGRRTVV</sequence>
<gene>
    <name evidence="2" type="ORF">Nepgr_011907</name>
</gene>
<keyword evidence="3" id="KW-1185">Reference proteome</keyword>
<evidence type="ECO:0000256" key="1">
    <source>
        <dbReference type="SAM" id="MobiDB-lite"/>
    </source>
</evidence>
<feature type="compositionally biased region" description="Basic and acidic residues" evidence="1">
    <location>
        <begin position="67"/>
        <end position="79"/>
    </location>
</feature>
<evidence type="ECO:0000313" key="2">
    <source>
        <dbReference type="EMBL" id="GMH10066.1"/>
    </source>
</evidence>
<reference evidence="2" key="1">
    <citation type="submission" date="2023-05" db="EMBL/GenBank/DDBJ databases">
        <title>Nepenthes gracilis genome sequencing.</title>
        <authorList>
            <person name="Fukushima K."/>
        </authorList>
    </citation>
    <scope>NUCLEOTIDE SEQUENCE</scope>
    <source>
        <strain evidence="2">SING2019-196</strain>
    </source>
</reference>
<name>A0AAD3XMS2_NEPGR</name>
<dbReference type="AlphaFoldDB" id="A0AAD3XMS2"/>
<organism evidence="2 3">
    <name type="scientific">Nepenthes gracilis</name>
    <name type="common">Slender pitcher plant</name>
    <dbReference type="NCBI Taxonomy" id="150966"/>
    <lineage>
        <taxon>Eukaryota</taxon>
        <taxon>Viridiplantae</taxon>
        <taxon>Streptophyta</taxon>
        <taxon>Embryophyta</taxon>
        <taxon>Tracheophyta</taxon>
        <taxon>Spermatophyta</taxon>
        <taxon>Magnoliopsida</taxon>
        <taxon>eudicotyledons</taxon>
        <taxon>Gunneridae</taxon>
        <taxon>Pentapetalae</taxon>
        <taxon>Caryophyllales</taxon>
        <taxon>Nepenthaceae</taxon>
        <taxon>Nepenthes</taxon>
    </lineage>
</organism>
<proteinExistence type="predicted"/>
<protein>
    <submittedName>
        <fullName evidence="2">Uncharacterized protein</fullName>
    </submittedName>
</protein>
<feature type="region of interest" description="Disordered" evidence="1">
    <location>
        <begin position="52"/>
        <end position="79"/>
    </location>
</feature>
<comment type="caution">
    <text evidence="2">The sequence shown here is derived from an EMBL/GenBank/DDBJ whole genome shotgun (WGS) entry which is preliminary data.</text>
</comment>